<dbReference type="Pfam" id="PF03466">
    <property type="entry name" value="LysR_substrate"/>
    <property type="match status" value="1"/>
</dbReference>
<evidence type="ECO:0000256" key="1">
    <source>
        <dbReference type="ARBA" id="ARBA00009437"/>
    </source>
</evidence>
<keyword evidence="3" id="KW-0238">DNA-binding</keyword>
<sequence length="309" mass="34152">MARLHAKIGTFRQLEILLAVYQEGSITAASKALFLTQPTVSMQLKKLSDAVGAPLYDQVGRKLIFTDAGLEVVSAAREILSRLEHLEMKLNDLQGLKTGTLRLAVVNTAQYFIPHLLGEFLHHYPNVDVEFSVGNRQQVIDRLNAAEDDFYVFSHPPQDRDLALHEFLPNPLVAIVPQQNPLAKLKSVTLENLMEQPFLIREQGSGTRFAVEKHLNDAGVEPKVKMTVASNEAIKHAVMSGLGVTILSSHTLAFGGNTGLAKLTVEGLPIKTQWYLASLKSKQPSLLAQTFLRFVSEFGRDSMLAQMNL</sequence>
<dbReference type="PANTHER" id="PTHR30126:SF5">
    <property type="entry name" value="HTH-TYPE TRANSCRIPTIONAL ACTIVATOR CMPR"/>
    <property type="match status" value="1"/>
</dbReference>
<dbReference type="Gene3D" id="3.40.190.290">
    <property type="match status" value="1"/>
</dbReference>
<dbReference type="InterPro" id="IPR036390">
    <property type="entry name" value="WH_DNA-bd_sf"/>
</dbReference>
<gene>
    <name evidence="6" type="ORF">Q9312_16350</name>
</gene>
<dbReference type="Proteomes" id="UP001239782">
    <property type="component" value="Chromosome"/>
</dbReference>
<proteinExistence type="inferred from homology"/>
<name>A0AA51RSD5_9GAMM</name>
<evidence type="ECO:0000256" key="2">
    <source>
        <dbReference type="ARBA" id="ARBA00023015"/>
    </source>
</evidence>
<dbReference type="PROSITE" id="PS50931">
    <property type="entry name" value="HTH_LYSR"/>
    <property type="match status" value="1"/>
</dbReference>
<evidence type="ECO:0000256" key="3">
    <source>
        <dbReference type="ARBA" id="ARBA00023125"/>
    </source>
</evidence>
<dbReference type="SUPFAM" id="SSF53850">
    <property type="entry name" value="Periplasmic binding protein-like II"/>
    <property type="match status" value="1"/>
</dbReference>
<evidence type="ECO:0000259" key="5">
    <source>
        <dbReference type="PROSITE" id="PS50931"/>
    </source>
</evidence>
<dbReference type="InterPro" id="IPR000847">
    <property type="entry name" value="LysR_HTH_N"/>
</dbReference>
<dbReference type="KEGG" id="plei:Q9312_16350"/>
<keyword evidence="7" id="KW-1185">Reference proteome</keyword>
<dbReference type="Gene3D" id="1.10.10.10">
    <property type="entry name" value="Winged helix-like DNA-binding domain superfamily/Winged helix DNA-binding domain"/>
    <property type="match status" value="1"/>
</dbReference>
<dbReference type="Pfam" id="PF00126">
    <property type="entry name" value="HTH_1"/>
    <property type="match status" value="1"/>
</dbReference>
<dbReference type="InterPro" id="IPR036388">
    <property type="entry name" value="WH-like_DNA-bd_sf"/>
</dbReference>
<dbReference type="GO" id="GO:0003700">
    <property type="term" value="F:DNA-binding transcription factor activity"/>
    <property type="evidence" value="ECO:0007669"/>
    <property type="project" value="InterPro"/>
</dbReference>
<organism evidence="6 7">
    <name type="scientific">Pleionea litopenaei</name>
    <dbReference type="NCBI Taxonomy" id="3070815"/>
    <lineage>
        <taxon>Bacteria</taxon>
        <taxon>Pseudomonadati</taxon>
        <taxon>Pseudomonadota</taxon>
        <taxon>Gammaproteobacteria</taxon>
        <taxon>Oceanospirillales</taxon>
        <taxon>Pleioneaceae</taxon>
        <taxon>Pleionea</taxon>
    </lineage>
</organism>
<evidence type="ECO:0000313" key="6">
    <source>
        <dbReference type="EMBL" id="WMS86793.1"/>
    </source>
</evidence>
<dbReference type="AlphaFoldDB" id="A0AA51RSD5"/>
<comment type="similarity">
    <text evidence="1">Belongs to the LysR transcriptional regulatory family.</text>
</comment>
<feature type="domain" description="HTH lysR-type" evidence="5">
    <location>
        <begin position="10"/>
        <end position="66"/>
    </location>
</feature>
<accession>A0AA51RSD5</accession>
<keyword evidence="2" id="KW-0805">Transcription regulation</keyword>
<dbReference type="InterPro" id="IPR005119">
    <property type="entry name" value="LysR_subst-bd"/>
</dbReference>
<evidence type="ECO:0000313" key="7">
    <source>
        <dbReference type="Proteomes" id="UP001239782"/>
    </source>
</evidence>
<dbReference type="GO" id="GO:0000976">
    <property type="term" value="F:transcription cis-regulatory region binding"/>
    <property type="evidence" value="ECO:0007669"/>
    <property type="project" value="TreeGrafter"/>
</dbReference>
<dbReference type="PRINTS" id="PR00039">
    <property type="entry name" value="HTHLYSR"/>
</dbReference>
<dbReference type="RefSeq" id="WP_309201938.1">
    <property type="nucleotide sequence ID" value="NZ_CP133548.1"/>
</dbReference>
<protein>
    <submittedName>
        <fullName evidence="6">LysR family transcriptional regulator</fullName>
    </submittedName>
</protein>
<dbReference type="PANTHER" id="PTHR30126">
    <property type="entry name" value="HTH-TYPE TRANSCRIPTIONAL REGULATOR"/>
    <property type="match status" value="1"/>
</dbReference>
<keyword evidence="4" id="KW-0804">Transcription</keyword>
<dbReference type="EMBL" id="CP133548">
    <property type="protein sequence ID" value="WMS86793.1"/>
    <property type="molecule type" value="Genomic_DNA"/>
</dbReference>
<reference evidence="6 7" key="1">
    <citation type="submission" date="2023-08" db="EMBL/GenBank/DDBJ databases">
        <title>Pleionea litopenaei sp. nov., isolated from stomach of juvenile Litopenaeus vannamei.</title>
        <authorList>
            <person name="Rho A.M."/>
            <person name="Hwang C.Y."/>
        </authorList>
    </citation>
    <scope>NUCLEOTIDE SEQUENCE [LARGE SCALE GENOMIC DNA]</scope>
    <source>
        <strain evidence="6 7">HL-JVS1</strain>
    </source>
</reference>
<dbReference type="CDD" id="cd08419">
    <property type="entry name" value="PBP2_CbbR_RubisCO_like"/>
    <property type="match status" value="1"/>
</dbReference>
<evidence type="ECO:0000256" key="4">
    <source>
        <dbReference type="ARBA" id="ARBA00023163"/>
    </source>
</evidence>
<dbReference type="SUPFAM" id="SSF46785">
    <property type="entry name" value="Winged helix' DNA-binding domain"/>
    <property type="match status" value="1"/>
</dbReference>